<dbReference type="Proteomes" id="UP000831701">
    <property type="component" value="Chromosome 20"/>
</dbReference>
<name>A0ACB8VK02_9TELE</name>
<gene>
    <name evidence="1" type="ORF">L3Q82_004408</name>
</gene>
<protein>
    <submittedName>
        <fullName evidence="1">Uncharacterized protein</fullName>
    </submittedName>
</protein>
<evidence type="ECO:0000313" key="2">
    <source>
        <dbReference type="Proteomes" id="UP000831701"/>
    </source>
</evidence>
<organism evidence="1 2">
    <name type="scientific">Scortum barcoo</name>
    <name type="common">barcoo grunter</name>
    <dbReference type="NCBI Taxonomy" id="214431"/>
    <lineage>
        <taxon>Eukaryota</taxon>
        <taxon>Metazoa</taxon>
        <taxon>Chordata</taxon>
        <taxon>Craniata</taxon>
        <taxon>Vertebrata</taxon>
        <taxon>Euteleostomi</taxon>
        <taxon>Actinopterygii</taxon>
        <taxon>Neopterygii</taxon>
        <taxon>Teleostei</taxon>
        <taxon>Neoteleostei</taxon>
        <taxon>Acanthomorphata</taxon>
        <taxon>Eupercaria</taxon>
        <taxon>Centrarchiformes</taxon>
        <taxon>Terapontoidei</taxon>
        <taxon>Terapontidae</taxon>
        <taxon>Scortum</taxon>
    </lineage>
</organism>
<comment type="caution">
    <text evidence="1">The sequence shown here is derived from an EMBL/GenBank/DDBJ whole genome shotgun (WGS) entry which is preliminary data.</text>
</comment>
<evidence type="ECO:0000313" key="1">
    <source>
        <dbReference type="EMBL" id="KAI3355846.1"/>
    </source>
</evidence>
<dbReference type="EMBL" id="CM041550">
    <property type="protein sequence ID" value="KAI3355846.1"/>
    <property type="molecule type" value="Genomic_DNA"/>
</dbReference>
<proteinExistence type="predicted"/>
<accession>A0ACB8VK02</accession>
<keyword evidence="2" id="KW-1185">Reference proteome</keyword>
<sequence length="343" mass="37517">MCLHVLCSPPLCCNPHPTSLYTLTFTKGLVGPMALPVSSLHCPLQTGLQPGGMAHWLLEEQSRIARDKQAQNERAASELEMERRNILNAMRYREPERVTTSGMGEKGQQSSSQAELERQQILNEMKKKTPLLTDSSWIRQRSSNVATTNNKDTDVPPMRRGESLDNLDASYNSWRSSWTPRSNSYVQNYTRPHSALSGSTSFYGGGPGAQRPGSSTLPSSYSMGSLRGGAGTPSSPWSRQSHSPSPSTPSPTTSPEPTSEAGAPQQRSSVSTASLTSEDQKPGLKSEYETSSSTVTPATYDSKLLDATERQDSMQPCYNQEQEHLRFLSVTLKSTPIYFGSST</sequence>
<reference evidence="1" key="1">
    <citation type="submission" date="2022-04" db="EMBL/GenBank/DDBJ databases">
        <title>Jade perch genome.</title>
        <authorList>
            <person name="Chao B."/>
        </authorList>
    </citation>
    <scope>NUCLEOTIDE SEQUENCE</scope>
    <source>
        <strain evidence="1">CB-2022</strain>
    </source>
</reference>